<dbReference type="PROSITE" id="PS50893">
    <property type="entry name" value="ABC_TRANSPORTER_2"/>
    <property type="match status" value="1"/>
</dbReference>
<evidence type="ECO:0000256" key="6">
    <source>
        <dbReference type="ARBA" id="ARBA00022840"/>
    </source>
</evidence>
<dbReference type="Pfam" id="PF00664">
    <property type="entry name" value="ABC_membrane"/>
    <property type="match status" value="1"/>
</dbReference>
<evidence type="ECO:0000256" key="9">
    <source>
        <dbReference type="SAM" id="Phobius"/>
    </source>
</evidence>
<reference evidence="12 13" key="1">
    <citation type="submission" date="2016-09" db="EMBL/GenBank/DDBJ databases">
        <title>Draft genome sequence of the soil isolate, Lysinibacillus fusiformis M5, a potential hypoxanthine producer.</title>
        <authorList>
            <person name="Gallegos-Monterrosa R."/>
            <person name="Maroti G."/>
            <person name="Balint B."/>
            <person name="Kovacs A.T."/>
        </authorList>
    </citation>
    <scope>NUCLEOTIDE SEQUENCE [LARGE SCALE GENOMIC DNA]</scope>
    <source>
        <strain evidence="12 13">M5</strain>
    </source>
</reference>
<keyword evidence="5" id="KW-0547">Nucleotide-binding</keyword>
<evidence type="ECO:0000256" key="8">
    <source>
        <dbReference type="ARBA" id="ARBA00023136"/>
    </source>
</evidence>
<keyword evidence="3" id="KW-1003">Cell membrane</keyword>
<dbReference type="PANTHER" id="PTHR43394:SF1">
    <property type="entry name" value="ATP-BINDING CASSETTE SUB-FAMILY B MEMBER 10, MITOCHONDRIAL"/>
    <property type="match status" value="1"/>
</dbReference>
<feature type="transmembrane region" description="Helical" evidence="9">
    <location>
        <begin position="54"/>
        <end position="79"/>
    </location>
</feature>
<evidence type="ECO:0000259" key="11">
    <source>
        <dbReference type="PROSITE" id="PS50929"/>
    </source>
</evidence>
<dbReference type="GO" id="GO:0005524">
    <property type="term" value="F:ATP binding"/>
    <property type="evidence" value="ECO:0007669"/>
    <property type="project" value="UniProtKB-KW"/>
</dbReference>
<evidence type="ECO:0000256" key="7">
    <source>
        <dbReference type="ARBA" id="ARBA00022989"/>
    </source>
</evidence>
<keyword evidence="4 9" id="KW-0812">Transmembrane</keyword>
<keyword evidence="6 12" id="KW-0067">ATP-binding</keyword>
<dbReference type="GO" id="GO:0015421">
    <property type="term" value="F:ABC-type oligopeptide transporter activity"/>
    <property type="evidence" value="ECO:0007669"/>
    <property type="project" value="TreeGrafter"/>
</dbReference>
<evidence type="ECO:0000256" key="1">
    <source>
        <dbReference type="ARBA" id="ARBA00004651"/>
    </source>
</evidence>
<dbReference type="Proteomes" id="UP000094784">
    <property type="component" value="Unassembled WGS sequence"/>
</dbReference>
<dbReference type="Pfam" id="PF00005">
    <property type="entry name" value="ABC_tran"/>
    <property type="match status" value="1"/>
</dbReference>
<sequence length="577" mass="63315">MQAIKQLGQYLEPYKFFTLIAPLLMVLEVTMDLIQPTIMQHMIDTGIANGDHAYVLSMFVWMLASAVLGLVGGIGCSYYSSKAAIHFASDVRQALYQKMMSYSAKERDAFTTGKLITILTSDVESIQRAFMMTLRIFVRGPLLFIGAVIIVFVTARELFSILLIIVPILIVAMYFFTKYSGVLYRRVQEAIDAVNTKLQENLAGIRVVKAFRRETQQVSQFSELNDGLTKRFITAEQIVGVLVPFTMFVVNLGIVAALWLGAIKVEAGTLQVGVILAFINYLTIILNGLMSSSMVLMQIARALPSGERIVDVLNKDIAVKEAELAWTDPIKGAIEFDHVSYRYYETAEDVLKNISFSVKPGETVGIIGKTGSGKSTLVKLLPRLFDPTGGAIYLDDKPLSAYSLSTLRDHIGFTSQKALLFSGAIEKNIRLGNEHATAEEIQQALDAACASEFVERLDKGIAHELSQGATNLSGGQKQRLALSRAFVRKPAILVLDDTTSALDSASEKHVQQAIAAHFQYTTTLIVASKIASIQQANVILVLEDGEIVGQGTHQQLLQNNVHYQAIYASQQKAGEEG</sequence>
<gene>
    <name evidence="12" type="ORF">BG258_09010</name>
</gene>
<feature type="transmembrane region" description="Helical" evidence="9">
    <location>
        <begin position="268"/>
        <end position="289"/>
    </location>
</feature>
<dbReference type="GO" id="GO:0005886">
    <property type="term" value="C:plasma membrane"/>
    <property type="evidence" value="ECO:0007669"/>
    <property type="project" value="UniProtKB-SubCell"/>
</dbReference>
<dbReference type="FunFam" id="3.40.50.300:FF:000221">
    <property type="entry name" value="Multidrug ABC transporter ATP-binding protein"/>
    <property type="match status" value="1"/>
</dbReference>
<dbReference type="Gene3D" id="3.40.50.300">
    <property type="entry name" value="P-loop containing nucleotide triphosphate hydrolases"/>
    <property type="match status" value="1"/>
</dbReference>
<dbReference type="AlphaFoldDB" id="A0A1E4R6D5"/>
<dbReference type="CDD" id="cd18548">
    <property type="entry name" value="ABC_6TM_Tm287_like"/>
    <property type="match status" value="1"/>
</dbReference>
<dbReference type="GO" id="GO:0016887">
    <property type="term" value="F:ATP hydrolysis activity"/>
    <property type="evidence" value="ECO:0007669"/>
    <property type="project" value="InterPro"/>
</dbReference>
<evidence type="ECO:0000256" key="4">
    <source>
        <dbReference type="ARBA" id="ARBA00022692"/>
    </source>
</evidence>
<dbReference type="EMBL" id="MECQ01000001">
    <property type="protein sequence ID" value="ODV56032.1"/>
    <property type="molecule type" value="Genomic_DNA"/>
</dbReference>
<organism evidence="12 13">
    <name type="scientific">Lysinibacillus fusiformis</name>
    <dbReference type="NCBI Taxonomy" id="28031"/>
    <lineage>
        <taxon>Bacteria</taxon>
        <taxon>Bacillati</taxon>
        <taxon>Bacillota</taxon>
        <taxon>Bacilli</taxon>
        <taxon>Bacillales</taxon>
        <taxon>Bacillaceae</taxon>
        <taxon>Lysinibacillus</taxon>
    </lineage>
</organism>
<dbReference type="SUPFAM" id="SSF52540">
    <property type="entry name" value="P-loop containing nucleoside triphosphate hydrolases"/>
    <property type="match status" value="1"/>
</dbReference>
<feature type="transmembrane region" description="Helical" evidence="9">
    <location>
        <begin position="159"/>
        <end position="176"/>
    </location>
</feature>
<evidence type="ECO:0000313" key="13">
    <source>
        <dbReference type="Proteomes" id="UP000094784"/>
    </source>
</evidence>
<dbReference type="InterPro" id="IPR017871">
    <property type="entry name" value="ABC_transporter-like_CS"/>
</dbReference>
<feature type="transmembrane region" description="Helical" evidence="9">
    <location>
        <begin position="238"/>
        <end position="262"/>
    </location>
</feature>
<dbReference type="InterPro" id="IPR039421">
    <property type="entry name" value="Type_1_exporter"/>
</dbReference>
<keyword evidence="2" id="KW-0813">Transport</keyword>
<dbReference type="PROSITE" id="PS00211">
    <property type="entry name" value="ABC_TRANSPORTER_1"/>
    <property type="match status" value="1"/>
</dbReference>
<feature type="transmembrane region" description="Helical" evidence="9">
    <location>
        <begin position="16"/>
        <end position="34"/>
    </location>
</feature>
<keyword evidence="8 9" id="KW-0472">Membrane</keyword>
<comment type="caution">
    <text evidence="12">The sequence shown here is derived from an EMBL/GenBank/DDBJ whole genome shotgun (WGS) entry which is preliminary data.</text>
</comment>
<dbReference type="InterPro" id="IPR011527">
    <property type="entry name" value="ABC1_TM_dom"/>
</dbReference>
<dbReference type="PANTHER" id="PTHR43394">
    <property type="entry name" value="ATP-DEPENDENT PERMEASE MDL1, MITOCHONDRIAL"/>
    <property type="match status" value="1"/>
</dbReference>
<dbReference type="RefSeq" id="WP_069481054.1">
    <property type="nucleotide sequence ID" value="NZ_KV766182.1"/>
</dbReference>
<dbReference type="InterPro" id="IPR036640">
    <property type="entry name" value="ABC1_TM_sf"/>
</dbReference>
<dbReference type="InterPro" id="IPR003439">
    <property type="entry name" value="ABC_transporter-like_ATP-bd"/>
</dbReference>
<dbReference type="InterPro" id="IPR027417">
    <property type="entry name" value="P-loop_NTPase"/>
</dbReference>
<evidence type="ECO:0000256" key="5">
    <source>
        <dbReference type="ARBA" id="ARBA00022741"/>
    </source>
</evidence>
<feature type="domain" description="ABC transmembrane type-1" evidence="11">
    <location>
        <begin position="19"/>
        <end position="301"/>
    </location>
</feature>
<keyword evidence="7 9" id="KW-1133">Transmembrane helix</keyword>
<feature type="transmembrane region" description="Helical" evidence="9">
    <location>
        <begin position="136"/>
        <end position="153"/>
    </location>
</feature>
<feature type="domain" description="ABC transporter" evidence="10">
    <location>
        <begin position="334"/>
        <end position="569"/>
    </location>
</feature>
<dbReference type="SUPFAM" id="SSF90123">
    <property type="entry name" value="ABC transporter transmembrane region"/>
    <property type="match status" value="1"/>
</dbReference>
<evidence type="ECO:0000259" key="10">
    <source>
        <dbReference type="PROSITE" id="PS50893"/>
    </source>
</evidence>
<dbReference type="PROSITE" id="PS50929">
    <property type="entry name" value="ABC_TM1F"/>
    <property type="match status" value="1"/>
</dbReference>
<dbReference type="OrthoDB" id="9770415at2"/>
<accession>A0A1E4R6D5</accession>
<dbReference type="Gene3D" id="1.20.1560.10">
    <property type="entry name" value="ABC transporter type 1, transmembrane domain"/>
    <property type="match status" value="1"/>
</dbReference>
<evidence type="ECO:0000256" key="3">
    <source>
        <dbReference type="ARBA" id="ARBA00022475"/>
    </source>
</evidence>
<comment type="subcellular location">
    <subcellularLocation>
        <location evidence="1">Cell membrane</location>
        <topology evidence="1">Multi-pass membrane protein</topology>
    </subcellularLocation>
</comment>
<evidence type="ECO:0000313" key="12">
    <source>
        <dbReference type="EMBL" id="ODV56032.1"/>
    </source>
</evidence>
<dbReference type="SMART" id="SM00382">
    <property type="entry name" value="AAA"/>
    <property type="match status" value="1"/>
</dbReference>
<evidence type="ECO:0000256" key="2">
    <source>
        <dbReference type="ARBA" id="ARBA00022448"/>
    </source>
</evidence>
<name>A0A1E4R6D5_9BACI</name>
<protein>
    <submittedName>
        <fullName evidence="12">Multidrug ABC transporter ATP-binding protein</fullName>
    </submittedName>
</protein>
<proteinExistence type="predicted"/>
<dbReference type="InterPro" id="IPR003593">
    <property type="entry name" value="AAA+_ATPase"/>
</dbReference>